<feature type="transmembrane region" description="Helical" evidence="1">
    <location>
        <begin position="948"/>
        <end position="972"/>
    </location>
</feature>
<feature type="transmembrane region" description="Helical" evidence="1">
    <location>
        <begin position="1118"/>
        <end position="1139"/>
    </location>
</feature>
<keyword evidence="1" id="KW-1133">Transmembrane helix</keyword>
<keyword evidence="3" id="KW-1185">Reference proteome</keyword>
<feature type="transmembrane region" description="Helical" evidence="1">
    <location>
        <begin position="255"/>
        <end position="275"/>
    </location>
</feature>
<feature type="transmembrane region" description="Helical" evidence="1">
    <location>
        <begin position="979"/>
        <end position="1001"/>
    </location>
</feature>
<feature type="transmembrane region" description="Helical" evidence="1">
    <location>
        <begin position="832"/>
        <end position="849"/>
    </location>
</feature>
<feature type="transmembrane region" description="Helical" evidence="1">
    <location>
        <begin position="403"/>
        <end position="422"/>
    </location>
</feature>
<dbReference type="Proteomes" id="UP001501004">
    <property type="component" value="Unassembled WGS sequence"/>
</dbReference>
<feature type="transmembrane region" description="Helical" evidence="1">
    <location>
        <begin position="808"/>
        <end position="826"/>
    </location>
</feature>
<evidence type="ECO:0000256" key="1">
    <source>
        <dbReference type="SAM" id="Phobius"/>
    </source>
</evidence>
<comment type="caution">
    <text evidence="2">The sequence shown here is derived from an EMBL/GenBank/DDBJ whole genome shotgun (WGS) entry which is preliminary data.</text>
</comment>
<feature type="transmembrane region" description="Helical" evidence="1">
    <location>
        <begin position="1196"/>
        <end position="1215"/>
    </location>
</feature>
<feature type="transmembrane region" description="Helical" evidence="1">
    <location>
        <begin position="570"/>
        <end position="588"/>
    </location>
</feature>
<feature type="transmembrane region" description="Helical" evidence="1">
    <location>
        <begin position="538"/>
        <end position="558"/>
    </location>
</feature>
<feature type="transmembrane region" description="Helical" evidence="1">
    <location>
        <begin position="341"/>
        <end position="361"/>
    </location>
</feature>
<organism evidence="2 3">
    <name type="scientific">Leifsonella bigeumensis</name>
    <dbReference type="NCBI Taxonomy" id="433643"/>
    <lineage>
        <taxon>Bacteria</taxon>
        <taxon>Bacillati</taxon>
        <taxon>Actinomycetota</taxon>
        <taxon>Actinomycetes</taxon>
        <taxon>Micrococcales</taxon>
        <taxon>Microbacteriaceae</taxon>
        <taxon>Leifsonella</taxon>
    </lineage>
</organism>
<feature type="transmembrane region" description="Helical" evidence="1">
    <location>
        <begin position="1007"/>
        <end position="1024"/>
    </location>
</feature>
<protein>
    <recommendedName>
        <fullName evidence="4">DUF2157 domain-containing protein</fullName>
    </recommendedName>
</protein>
<dbReference type="EMBL" id="BAABAE010000003">
    <property type="protein sequence ID" value="GAA3741398.1"/>
    <property type="molecule type" value="Genomic_DNA"/>
</dbReference>
<feature type="transmembrane region" description="Helical" evidence="1">
    <location>
        <begin position="170"/>
        <end position="189"/>
    </location>
</feature>
<evidence type="ECO:0000313" key="3">
    <source>
        <dbReference type="Proteomes" id="UP001501004"/>
    </source>
</evidence>
<evidence type="ECO:0000313" key="2">
    <source>
        <dbReference type="EMBL" id="GAA3741398.1"/>
    </source>
</evidence>
<feature type="transmembrane region" description="Helical" evidence="1">
    <location>
        <begin position="373"/>
        <end position="391"/>
    </location>
</feature>
<feature type="transmembrane region" description="Helical" evidence="1">
    <location>
        <begin position="777"/>
        <end position="796"/>
    </location>
</feature>
<feature type="transmembrane region" description="Helical" evidence="1">
    <location>
        <begin position="230"/>
        <end position="248"/>
    </location>
</feature>
<feature type="transmembrane region" description="Helical" evidence="1">
    <location>
        <begin position="281"/>
        <end position="302"/>
    </location>
</feature>
<sequence>MADDGIDYSAYAGRIVFPRNPQDLLSTNLCPACFAALGSTVCSVCGLEVGHPDAAKLFEASVAAAGKLDERVAIIGKMRYEAGRAVAAPVAASTAAPVAAPVAAPAVTAPAVSIHEPADADGLLDQQREVAAAPRRSSVQVTLLIVGVSLLSVAAIFFLVYAFINFGIVWRSVIIGAITVAAFVAASLLRRRNLTATAEGIAAFAVVLVYLDAWALRANNLFDAERADTAVYWGIVLIAAAAGFILWHRVSALRIPNIAGFATFAPGVGVLTAGLTQHLSAATSGLLVFSSIAVAGLVHRWAARPSDPATVERVIVLVTTAIALLASLSLCLSAYPGFDWAPTIAALVVAAIGAGHVWALLARPTTTSVDRIFARLFSGFAGVVIATAVAFSASRIDDDQFRLVWPLLAATAVALALEAISARIPADAPRTSGAIAAWCAAAVAALILTVPLFHAAASTLFAAARTSVPPWSIEPTDAVARFSPDTGWAVLALAALTALAAIVWALTRRLHSPARSTAVLWAAAITALVAVPELRTHWAVMVGWLFIAVACLLALLLTRGHAAVRPRHRVILVTTMIVAGVLGYLVGLATTTTWWMGTLVIVGMLIAARSLVKQPGARAALLGSGIALALLSVGSVADQLTLETDFGLEWALANRFVLTSIAAIVVLLGAAIPDGAVSALDRRVEFWVAGAASAVSLPLATILVTRMPASGRAALLLPEYWTSLATALLLLLALALWLGLRRNQALRSERIAASIAAAPALYLAVSSFARLLDLPEFVASVVPITAALLAAAGALTVTTLRPTTAPRWTRELGVALVGIPAVLTAVRADAGLAWLVLLLAAVAVLLLAIDGDGLFTSRSVRHHLGWLALALATAGLWWRLNGDRVTDLEYYVVPLSLALIAIAALIARAARREQPARDAKAAPLITLGGLLVSLLPLGVNAATGTATYAIWLFAISAVLLIAGSAVIGSAWWRWTADACALAGAIGVIVVAVGRALFLPVAELERDTWLVAVFLVLMVAAFLQARTRPDGNGRLRATGSQSLGLVAMTAVLALETPAFREGQAGDIRLIALVLLFSALHVVAFLVSRPPLTRLVAVVAIVFAAIAGLAGAWMDVLHPVEVASIPIAVALLVTGFTELGAVPTARSWRWLAPGTAVLLLPSLFATIDDRPLWRLVGLGVVGIAVIVIAVVRRLQAPFVIGVVVVLIHGIATFLPQLRAAYEFLPWWLWLGAGGVLLIVLAARYEQRIRNLKSVAMKFAALR</sequence>
<gene>
    <name evidence="2" type="ORF">GCM10022239_16330</name>
</gene>
<feature type="transmembrane region" description="Helical" evidence="1">
    <location>
        <begin position="514"/>
        <end position="532"/>
    </location>
</feature>
<accession>A0ABP7FMP9</accession>
<name>A0ABP7FMP9_9MICO</name>
<dbReference type="InterPro" id="IPR058062">
    <property type="entry name" value="SCO7613_C"/>
</dbReference>
<feature type="transmembrane region" description="Helical" evidence="1">
    <location>
        <begin position="922"/>
        <end position="942"/>
    </location>
</feature>
<feature type="transmembrane region" description="Helical" evidence="1">
    <location>
        <begin position="619"/>
        <end position="637"/>
    </location>
</feature>
<feature type="transmembrane region" description="Helical" evidence="1">
    <location>
        <begin position="1146"/>
        <end position="1165"/>
    </location>
</feature>
<feature type="transmembrane region" description="Helical" evidence="1">
    <location>
        <begin position="861"/>
        <end position="878"/>
    </location>
</feature>
<feature type="transmembrane region" description="Helical" evidence="1">
    <location>
        <begin position="1066"/>
        <end position="1086"/>
    </location>
</feature>
<feature type="transmembrane region" description="Helical" evidence="1">
    <location>
        <begin position="652"/>
        <end position="672"/>
    </location>
</feature>
<reference evidence="3" key="1">
    <citation type="journal article" date="2019" name="Int. J. Syst. Evol. Microbiol.">
        <title>The Global Catalogue of Microorganisms (GCM) 10K type strain sequencing project: providing services to taxonomists for standard genome sequencing and annotation.</title>
        <authorList>
            <consortium name="The Broad Institute Genomics Platform"/>
            <consortium name="The Broad Institute Genome Sequencing Center for Infectious Disease"/>
            <person name="Wu L."/>
            <person name="Ma J."/>
        </authorList>
    </citation>
    <scope>NUCLEOTIDE SEQUENCE [LARGE SCALE GENOMIC DNA]</scope>
    <source>
        <strain evidence="3">JCM 16949</strain>
    </source>
</reference>
<dbReference type="RefSeq" id="WP_344755569.1">
    <property type="nucleotide sequence ID" value="NZ_BAABAE010000003.1"/>
</dbReference>
<feature type="transmembrane region" description="Helical" evidence="1">
    <location>
        <begin position="1093"/>
        <end position="1112"/>
    </location>
</feature>
<proteinExistence type="predicted"/>
<keyword evidence="1" id="KW-0812">Transmembrane</keyword>
<evidence type="ECO:0008006" key="4">
    <source>
        <dbReference type="Google" id="ProtNLM"/>
    </source>
</evidence>
<feature type="transmembrane region" description="Helical" evidence="1">
    <location>
        <begin position="1036"/>
        <end position="1054"/>
    </location>
</feature>
<feature type="transmembrane region" description="Helical" evidence="1">
    <location>
        <begin position="1171"/>
        <end position="1189"/>
    </location>
</feature>
<feature type="transmembrane region" description="Helical" evidence="1">
    <location>
        <begin position="141"/>
        <end position="164"/>
    </location>
</feature>
<keyword evidence="1" id="KW-0472">Membrane</keyword>
<feature type="transmembrane region" description="Helical" evidence="1">
    <location>
        <begin position="434"/>
        <end position="457"/>
    </location>
</feature>
<feature type="transmembrane region" description="Helical" evidence="1">
    <location>
        <begin position="594"/>
        <end position="612"/>
    </location>
</feature>
<dbReference type="NCBIfam" id="NF047321">
    <property type="entry name" value="SCO7613_CTERM"/>
    <property type="match status" value="1"/>
</dbReference>
<feature type="transmembrane region" description="Helical" evidence="1">
    <location>
        <begin position="751"/>
        <end position="771"/>
    </location>
</feature>
<feature type="transmembrane region" description="Helical" evidence="1">
    <location>
        <begin position="1221"/>
        <end position="1240"/>
    </location>
</feature>
<feature type="transmembrane region" description="Helical" evidence="1">
    <location>
        <begin position="684"/>
        <end position="705"/>
    </location>
</feature>
<feature type="transmembrane region" description="Helical" evidence="1">
    <location>
        <begin position="488"/>
        <end position="507"/>
    </location>
</feature>
<feature type="transmembrane region" description="Helical" evidence="1">
    <location>
        <begin position="890"/>
        <end position="910"/>
    </location>
</feature>
<feature type="transmembrane region" description="Helical" evidence="1">
    <location>
        <begin position="201"/>
        <end position="218"/>
    </location>
</feature>
<feature type="transmembrane region" description="Helical" evidence="1">
    <location>
        <begin position="314"/>
        <end position="335"/>
    </location>
</feature>
<feature type="transmembrane region" description="Helical" evidence="1">
    <location>
        <begin position="720"/>
        <end position="739"/>
    </location>
</feature>